<accession>A0A0A1TMX1</accession>
<dbReference type="InterPro" id="IPR053168">
    <property type="entry name" value="Glutamic_endopeptidase"/>
</dbReference>
<dbReference type="OrthoDB" id="1858978at2759"/>
<evidence type="ECO:0000256" key="1">
    <source>
        <dbReference type="SAM" id="SignalP"/>
    </source>
</evidence>
<evidence type="ECO:0000313" key="3">
    <source>
        <dbReference type="EMBL" id="CEJ92503.1"/>
    </source>
</evidence>
<dbReference type="HOGENOM" id="CLU_710153_0_0_1"/>
<keyword evidence="4" id="KW-1185">Reference proteome</keyword>
<dbReference type="STRING" id="1531966.A0A0A1TMX1"/>
<dbReference type="Pfam" id="PF03080">
    <property type="entry name" value="Neprosin"/>
    <property type="match status" value="1"/>
</dbReference>
<evidence type="ECO:0000313" key="4">
    <source>
        <dbReference type="Proteomes" id="UP000039046"/>
    </source>
</evidence>
<dbReference type="PANTHER" id="PTHR31589">
    <property type="entry name" value="PROTEIN, PUTATIVE (DUF239)-RELATED-RELATED"/>
    <property type="match status" value="1"/>
</dbReference>
<keyword evidence="1" id="KW-0732">Signal</keyword>
<dbReference type="InterPro" id="IPR004314">
    <property type="entry name" value="Neprosin"/>
</dbReference>
<dbReference type="EMBL" id="CDHN01000004">
    <property type="protein sequence ID" value="CEJ92503.1"/>
    <property type="molecule type" value="Genomic_DNA"/>
</dbReference>
<reference evidence="3 4" key="1">
    <citation type="journal article" date="2015" name="Genome Announc.">
        <title>Draft Genome Sequence and Gene Annotation of the Entomopathogenic Fungus Verticillium hemipterigenum.</title>
        <authorList>
            <person name="Horn F."/>
            <person name="Habel A."/>
            <person name="Scharf D.H."/>
            <person name="Dworschak J."/>
            <person name="Brakhage A.A."/>
            <person name="Guthke R."/>
            <person name="Hertweck C."/>
            <person name="Linde J."/>
        </authorList>
    </citation>
    <scope>NUCLEOTIDE SEQUENCE [LARGE SCALE GENOMIC DNA]</scope>
</reference>
<dbReference type="PROSITE" id="PS52045">
    <property type="entry name" value="NEPROSIN_PEP_CD"/>
    <property type="match status" value="1"/>
</dbReference>
<feature type="signal peptide" evidence="1">
    <location>
        <begin position="1"/>
        <end position="22"/>
    </location>
</feature>
<organism evidence="3 4">
    <name type="scientific">[Torrubiella] hemipterigena</name>
    <dbReference type="NCBI Taxonomy" id="1531966"/>
    <lineage>
        <taxon>Eukaryota</taxon>
        <taxon>Fungi</taxon>
        <taxon>Dikarya</taxon>
        <taxon>Ascomycota</taxon>
        <taxon>Pezizomycotina</taxon>
        <taxon>Sordariomycetes</taxon>
        <taxon>Hypocreomycetidae</taxon>
        <taxon>Hypocreales</taxon>
        <taxon>Clavicipitaceae</taxon>
        <taxon>Clavicipitaceae incertae sedis</taxon>
        <taxon>'Torrubiella' clade</taxon>
    </lineage>
</organism>
<feature type="domain" description="Neprosin PEP catalytic" evidence="2">
    <location>
        <begin position="68"/>
        <end position="352"/>
    </location>
</feature>
<dbReference type="Proteomes" id="UP000039046">
    <property type="component" value="Unassembled WGS sequence"/>
</dbReference>
<name>A0A0A1TMX1_9HYPO</name>
<proteinExistence type="predicted"/>
<feature type="chain" id="PRO_5001979592" description="Neprosin PEP catalytic domain-containing protein" evidence="1">
    <location>
        <begin position="23"/>
        <end position="356"/>
    </location>
</feature>
<dbReference type="AlphaFoldDB" id="A0A0A1TMX1"/>
<protein>
    <recommendedName>
        <fullName evidence="2">Neprosin PEP catalytic domain-containing protein</fullName>
    </recommendedName>
</protein>
<sequence length="356" mass="38744">MLSQALQSLVGSLVAAATGAAALPANAPLPPVPHGFNIVKTTTNSQGQVIDWIRREDQGPIATPPPTSVPGDSLANLKSVQELVAQPRYQGLPGTVPVLRNANFKHPKKQLPPHMAGNQTEHAKRDGNPHCCTDGYSGTQTVEAGWMHYGDIADTYDQSKDQQSFLFTFFTTNGYRSMADYICGYLSYVKGWVQYDSEVHPGYFFSPVSTIGGTQKELTIGYTLHENNWWCSVGGKFIGYYPSSLFNKNSANPSNTLAAGANQISFYGEVTNEMSTYTTSDMGSGNYSDQVYGKAAYIKNIQYYSTNDQAVNFDTYSVQVDTQRGYQVQSYFNSGNAGWNSYMFLGGPGGDGKVGT</sequence>
<evidence type="ECO:0000259" key="2">
    <source>
        <dbReference type="PROSITE" id="PS52045"/>
    </source>
</evidence>
<dbReference type="PANTHER" id="PTHR31589:SF223">
    <property type="entry name" value="PROTEIN, PUTATIVE (DUF239)-RELATED"/>
    <property type="match status" value="1"/>
</dbReference>
<gene>
    <name evidence="3" type="ORF">VHEMI08154</name>
</gene>